<dbReference type="EMBL" id="KP056312">
    <property type="protein sequence ID" value="AIW68583.1"/>
    <property type="molecule type" value="Genomic_DNA"/>
</dbReference>
<sequence length="502" mass="53464">METMSDYSKEVSEALSALRGELSALSAAISNTVRAGSYSAPAAKDCKAGHCDSKAVLKSLSRSARDLDSAVEAVSSNCEWASSGYGKQIARALRDDAVRVKREVESTRDAVDVVTPSCCVQGLAEEAGKLSEMAAVYRCMATVFETADSHGVREMLAKVDGLKQTMSGFKRLLGKTAEIDGLSDSVIRLGRSIGEVLPATEGKAMRDLVKQCERLNGLVVDGSRKVEEQCSKLRDMASQSYVVADLASQYDVLGGKAQEALSASDALEQAAAVALRAKAAADAVAKSLDSLDVKKLDRLLEQASAVSGLLAKKNDLDAVVASLAGLEALVAKKDELYKICAAVNSVDKSKLELLNVKPDRLKSLTEQTVVVSQMTTALATFNEDKLDSVLGKYMQMHRFLGMSTHLKLMSDSIAEFQPAKMAQMAAAASQLKDFLTDQTVSRLEKVSAVVDATDVTKYASAFSDGGMVSDMTKAYETVKAFAAVVNSLDSKKLKLVAECAKK</sequence>
<evidence type="ECO:0000313" key="2">
    <source>
        <dbReference type="Proteomes" id="UP000146922"/>
    </source>
</evidence>
<dbReference type="Proteomes" id="UP000146922">
    <property type="component" value="Segment"/>
</dbReference>
<evidence type="ECO:0000313" key="1">
    <source>
        <dbReference type="EMBL" id="AIW68583.1"/>
    </source>
</evidence>
<organism evidence="1 2">
    <name type="scientific">common midwife toad virus-NL</name>
    <dbReference type="NCBI Taxonomy" id="2849710"/>
    <lineage>
        <taxon>Viruses</taxon>
        <taxon>Varidnaviria</taxon>
        <taxon>Bamfordvirae</taxon>
        <taxon>Nucleocytoviricota</taxon>
        <taxon>Megaviricetes</taxon>
        <taxon>Pimascovirales</taxon>
        <taxon>Pimascovirales incertae sedis</taxon>
        <taxon>Iridoviridae</taxon>
        <taxon>Alphairidovirinae</taxon>
        <taxon>Ranavirus</taxon>
        <taxon>Ranavirus alytes1</taxon>
        <taxon>Common midwife toad virus</taxon>
    </lineage>
</organism>
<reference evidence="1 2" key="1">
    <citation type="submission" date="2014-10" db="EMBL/GenBank/DDBJ databases">
        <authorList>
            <person name="van Beurden S.J."/>
            <person name="Hughes J."/>
            <person name="Saucedo B."/>
            <person name="Rijks J."/>
            <person name="Kik M."/>
            <person name="Haenen O.L.M."/>
            <person name="Engelsma M.Y."/>
            <person name="Grone A."/>
            <person name="Verheije H."/>
            <person name="Wilkie G."/>
        </authorList>
    </citation>
    <scope>NUCLEOTIDE SEQUENCE [LARGE SCALE GENOMIC DNA]</scope>
    <source>
        <strain evidence="1">Pelophylax kl. esculentus/2013/NL</strain>
    </source>
</reference>
<dbReference type="OrthoDB" id="2453at10239"/>
<proteinExistence type="predicted"/>
<protein>
    <submittedName>
        <fullName evidence="1">Uncharacterized protein</fullName>
    </submittedName>
</protein>
<name>A0A0A0VCG9_9VIRU</name>
<keyword evidence="2" id="KW-1185">Reference proteome</keyword>
<accession>A0A0A0VCG9</accession>